<evidence type="ECO:0000256" key="5">
    <source>
        <dbReference type="ARBA" id="ARBA00022525"/>
    </source>
</evidence>
<dbReference type="PROSITE" id="PS00164">
    <property type="entry name" value="ENOLASE"/>
    <property type="match status" value="1"/>
</dbReference>
<feature type="binding site" evidence="11">
    <location>
        <position position="165"/>
    </location>
    <ligand>
        <name>(2R)-2-phosphoglycerate</name>
        <dbReference type="ChEBI" id="CHEBI:58289"/>
    </ligand>
</feature>
<evidence type="ECO:0000256" key="2">
    <source>
        <dbReference type="ARBA" id="ARBA00009604"/>
    </source>
</evidence>
<feature type="binding site" evidence="11">
    <location>
        <position position="244"/>
    </location>
    <ligand>
        <name>Mg(2+)</name>
        <dbReference type="ChEBI" id="CHEBI:18420"/>
    </ligand>
</feature>
<dbReference type="EMBL" id="JACOPE010000001">
    <property type="protein sequence ID" value="MBC5683987.1"/>
    <property type="molecule type" value="Genomic_DNA"/>
</dbReference>
<keyword evidence="6 11" id="KW-0479">Metal-binding</keyword>
<dbReference type="EC" id="4.2.1.11" evidence="3 11"/>
<dbReference type="SUPFAM" id="SSF51604">
    <property type="entry name" value="Enolase C-terminal domain-like"/>
    <property type="match status" value="1"/>
</dbReference>
<dbReference type="CDD" id="cd03313">
    <property type="entry name" value="enolase"/>
    <property type="match status" value="1"/>
</dbReference>
<dbReference type="RefSeq" id="WP_118737621.1">
    <property type="nucleotide sequence ID" value="NZ_JACOPE010000001.1"/>
</dbReference>
<dbReference type="Gene3D" id="3.30.390.10">
    <property type="entry name" value="Enolase-like, N-terminal domain"/>
    <property type="match status" value="1"/>
</dbReference>
<accession>A0ABR7G969</accession>
<keyword evidence="5 11" id="KW-0964">Secreted</keyword>
<dbReference type="PANTHER" id="PTHR11902">
    <property type="entry name" value="ENOLASE"/>
    <property type="match status" value="1"/>
</dbReference>
<feature type="domain" description="Enolase N-terminal" evidence="13">
    <location>
        <begin position="7"/>
        <end position="136"/>
    </location>
</feature>
<reference evidence="14 15" key="1">
    <citation type="submission" date="2020-08" db="EMBL/GenBank/DDBJ databases">
        <title>Genome public.</title>
        <authorList>
            <person name="Liu C."/>
            <person name="Sun Q."/>
        </authorList>
    </citation>
    <scope>NUCLEOTIDE SEQUENCE [LARGE SCALE GENOMIC DNA]</scope>
    <source>
        <strain evidence="14 15">NSJ-13</strain>
    </source>
</reference>
<dbReference type="Gene3D" id="3.20.20.120">
    <property type="entry name" value="Enolase-like C-terminal domain"/>
    <property type="match status" value="1"/>
</dbReference>
<dbReference type="SFLD" id="SFLDF00002">
    <property type="entry name" value="enolase"/>
    <property type="match status" value="1"/>
</dbReference>
<evidence type="ECO:0000256" key="1">
    <source>
        <dbReference type="ARBA" id="ARBA00005031"/>
    </source>
</evidence>
<dbReference type="SFLD" id="SFLDS00001">
    <property type="entry name" value="Enolase"/>
    <property type="match status" value="1"/>
</dbReference>
<evidence type="ECO:0000256" key="7">
    <source>
        <dbReference type="ARBA" id="ARBA00022842"/>
    </source>
</evidence>
<comment type="similarity">
    <text evidence="2 11">Belongs to the enolase family.</text>
</comment>
<dbReference type="PRINTS" id="PR00148">
    <property type="entry name" value="ENOLASE"/>
</dbReference>
<organism evidence="14 15">
    <name type="scientific">Ruminococcus hominis</name>
    <dbReference type="NCBI Taxonomy" id="2763065"/>
    <lineage>
        <taxon>Bacteria</taxon>
        <taxon>Bacillati</taxon>
        <taxon>Bacillota</taxon>
        <taxon>Clostridia</taxon>
        <taxon>Eubacteriales</taxon>
        <taxon>Oscillospiraceae</taxon>
        <taxon>Ruminococcus</taxon>
    </lineage>
</organism>
<dbReference type="SMART" id="SM01192">
    <property type="entry name" value="Enolase_C"/>
    <property type="match status" value="1"/>
</dbReference>
<name>A0ABR7G969_9FIRM</name>
<dbReference type="GO" id="GO:0004634">
    <property type="term" value="F:phosphopyruvate hydratase activity"/>
    <property type="evidence" value="ECO:0007669"/>
    <property type="project" value="UniProtKB-EC"/>
</dbReference>
<evidence type="ECO:0000256" key="8">
    <source>
        <dbReference type="ARBA" id="ARBA00023152"/>
    </source>
</evidence>
<evidence type="ECO:0000259" key="12">
    <source>
        <dbReference type="SMART" id="SM01192"/>
    </source>
</evidence>
<dbReference type="InterPro" id="IPR020811">
    <property type="entry name" value="Enolase_N"/>
</dbReference>
<dbReference type="SUPFAM" id="SSF54826">
    <property type="entry name" value="Enolase N-terminal domain-like"/>
    <property type="match status" value="1"/>
</dbReference>
<sequence length="423" mass="46448">MYEYMPIRDVYAREILDSRGNPTIEVEVLVGENIIGKAAVPSGASTGKYEAVELRDGGVRYGGKGVQAAVEHVNNQIAESIIGMNIFGQSEIDRVLIRLDGTLNKKKLGANALLGVSLACAHAAANALQIPLYRYLGGVNAKKLPTPMMNILNGGVHADNTLDIQEFMIVPVGADDFREGLRMCAEIYQELKALLKKQGLSTAVGDEGGFAPNLPDAKTALQYLKQAVELAGYRMGKDIRIALDIAASELYNADFKTYEFPGESKMCGKKVIRSAEELIDYYEELMQEFPICSIEDPLDEEDWEGWELLTVRLGRDVQLVGDDLFVTNVERLRKGIEKSVANAILIKVNQIGTLTEAIEAIETAQKSGYRAIISHRSGETEDTTIADLAVAFNTGQIKTGAPCRSERVAKYNRLLRIQEEVEN</sequence>
<keyword evidence="15" id="KW-1185">Reference proteome</keyword>
<dbReference type="SMART" id="SM01193">
    <property type="entry name" value="Enolase_N"/>
    <property type="match status" value="1"/>
</dbReference>
<keyword evidence="7 11" id="KW-0460">Magnesium</keyword>
<feature type="active site" description="Proton donor" evidence="11">
    <location>
        <position position="207"/>
    </location>
</feature>
<dbReference type="InterPro" id="IPR029017">
    <property type="entry name" value="Enolase-like_N"/>
</dbReference>
<evidence type="ECO:0000256" key="11">
    <source>
        <dbReference type="HAMAP-Rule" id="MF_00318"/>
    </source>
</evidence>
<dbReference type="PANTHER" id="PTHR11902:SF1">
    <property type="entry name" value="ENOLASE"/>
    <property type="match status" value="1"/>
</dbReference>
<comment type="function">
    <text evidence="11">Catalyzes the reversible conversion of 2-phosphoglycerate (2-PG) into phosphoenolpyruvate (PEP). It is essential for the degradation of carbohydrates via glycolysis.</text>
</comment>
<dbReference type="Proteomes" id="UP000631576">
    <property type="component" value="Unassembled WGS sequence"/>
</dbReference>
<protein>
    <recommendedName>
        <fullName evidence="4 11">Enolase</fullName>
        <ecNumber evidence="3 11">4.2.1.11</ecNumber>
    </recommendedName>
    <alternativeName>
        <fullName evidence="11">2-phospho-D-glycerate hydro-lyase</fullName>
    </alternativeName>
    <alternativeName>
        <fullName evidence="11">2-phosphoglycerate dehydratase</fullName>
    </alternativeName>
</protein>
<evidence type="ECO:0000256" key="10">
    <source>
        <dbReference type="ARBA" id="ARBA00048951"/>
    </source>
</evidence>
<dbReference type="PIRSF" id="PIRSF001400">
    <property type="entry name" value="Enolase"/>
    <property type="match status" value="1"/>
</dbReference>
<dbReference type="InterPro" id="IPR036849">
    <property type="entry name" value="Enolase-like_C_sf"/>
</dbReference>
<dbReference type="NCBIfam" id="TIGR01060">
    <property type="entry name" value="eno"/>
    <property type="match status" value="1"/>
</dbReference>
<gene>
    <name evidence="11 14" type="primary">eno</name>
    <name evidence="14" type="ORF">H8S40_10510</name>
</gene>
<dbReference type="HAMAP" id="MF_00318">
    <property type="entry name" value="Enolase"/>
    <property type="match status" value="1"/>
</dbReference>
<evidence type="ECO:0000313" key="14">
    <source>
        <dbReference type="EMBL" id="MBC5683987.1"/>
    </source>
</evidence>
<comment type="caution">
    <text evidence="14">The sequence shown here is derived from an EMBL/GenBank/DDBJ whole genome shotgun (WGS) entry which is preliminary data.</text>
</comment>
<keyword evidence="9 11" id="KW-0456">Lyase</keyword>
<evidence type="ECO:0000256" key="6">
    <source>
        <dbReference type="ARBA" id="ARBA00022723"/>
    </source>
</evidence>
<feature type="binding site" evidence="11">
    <location>
        <position position="377"/>
    </location>
    <ligand>
        <name>(2R)-2-phosphoglycerate</name>
        <dbReference type="ChEBI" id="CHEBI:58289"/>
    </ligand>
</feature>
<feature type="binding site" evidence="11">
    <location>
        <position position="347"/>
    </location>
    <ligand>
        <name>(2R)-2-phosphoglycerate</name>
        <dbReference type="ChEBI" id="CHEBI:58289"/>
    </ligand>
</feature>
<comment type="subcellular location">
    <subcellularLocation>
        <location evidence="11">Cytoplasm</location>
    </subcellularLocation>
    <subcellularLocation>
        <location evidence="11">Secreted</location>
    </subcellularLocation>
    <subcellularLocation>
        <location evidence="11">Cell surface</location>
    </subcellularLocation>
    <text evidence="11">Fractions of enolase are present in both the cytoplasm and on the cell surface.</text>
</comment>
<comment type="catalytic activity">
    <reaction evidence="10">
        <text>(2R)-2-phosphoglycerate = phosphoenolpyruvate + H2O</text>
        <dbReference type="Rhea" id="RHEA:10164"/>
        <dbReference type="ChEBI" id="CHEBI:15377"/>
        <dbReference type="ChEBI" id="CHEBI:58289"/>
        <dbReference type="ChEBI" id="CHEBI:58702"/>
        <dbReference type="EC" id="4.2.1.11"/>
    </reaction>
    <physiologicalReaction direction="left-to-right" evidence="10">
        <dbReference type="Rhea" id="RHEA:10165"/>
    </physiologicalReaction>
</comment>
<keyword evidence="8 11" id="KW-0324">Glycolysis</keyword>
<evidence type="ECO:0000256" key="3">
    <source>
        <dbReference type="ARBA" id="ARBA00012058"/>
    </source>
</evidence>
<feature type="binding site" evidence="11">
    <location>
        <position position="295"/>
    </location>
    <ligand>
        <name>Mg(2+)</name>
        <dbReference type="ChEBI" id="CHEBI:18420"/>
    </ligand>
</feature>
<feature type="active site" description="Proton acceptor" evidence="11">
    <location>
        <position position="347"/>
    </location>
</feature>
<feature type="domain" description="Enolase C-terminal TIM barrel" evidence="12">
    <location>
        <begin position="141"/>
        <end position="423"/>
    </location>
</feature>
<dbReference type="InterPro" id="IPR000941">
    <property type="entry name" value="Enolase"/>
</dbReference>
<feature type="binding site" evidence="11">
    <location>
        <position position="376"/>
    </location>
    <ligand>
        <name>(2R)-2-phosphoglycerate</name>
        <dbReference type="ChEBI" id="CHEBI:58289"/>
    </ligand>
</feature>
<dbReference type="SFLD" id="SFLDG00178">
    <property type="entry name" value="enolase"/>
    <property type="match status" value="1"/>
</dbReference>
<feature type="binding site" evidence="11">
    <location>
        <position position="322"/>
    </location>
    <ligand>
        <name>Mg(2+)</name>
        <dbReference type="ChEBI" id="CHEBI:18420"/>
    </ligand>
</feature>
<dbReference type="Pfam" id="PF00113">
    <property type="entry name" value="Enolase_C"/>
    <property type="match status" value="1"/>
</dbReference>
<comment type="cofactor">
    <cofactor evidence="11">
        <name>Mg(2+)</name>
        <dbReference type="ChEBI" id="CHEBI:18420"/>
    </cofactor>
    <text evidence="11">Binds a second Mg(2+) ion via substrate during catalysis.</text>
</comment>
<dbReference type="InterPro" id="IPR020809">
    <property type="entry name" value="Enolase_CS"/>
</dbReference>
<dbReference type="Pfam" id="PF03952">
    <property type="entry name" value="Enolase_N"/>
    <property type="match status" value="1"/>
</dbReference>
<comment type="pathway">
    <text evidence="1 11">Carbohydrate degradation; glycolysis; pyruvate from D-glyceraldehyde 3-phosphate: step 4/5.</text>
</comment>
<evidence type="ECO:0000313" key="15">
    <source>
        <dbReference type="Proteomes" id="UP000631576"/>
    </source>
</evidence>
<keyword evidence="11" id="KW-0963">Cytoplasm</keyword>
<evidence type="ECO:0000256" key="4">
    <source>
        <dbReference type="ARBA" id="ARBA00017068"/>
    </source>
</evidence>
<evidence type="ECO:0000256" key="9">
    <source>
        <dbReference type="ARBA" id="ARBA00023239"/>
    </source>
</evidence>
<dbReference type="InterPro" id="IPR020810">
    <property type="entry name" value="Enolase_C"/>
</dbReference>
<evidence type="ECO:0000259" key="13">
    <source>
        <dbReference type="SMART" id="SM01193"/>
    </source>
</evidence>
<proteinExistence type="inferred from homology"/>
<feature type="binding site" evidence="11">
    <location>
        <position position="398"/>
    </location>
    <ligand>
        <name>(2R)-2-phosphoglycerate</name>
        <dbReference type="ChEBI" id="CHEBI:58289"/>
    </ligand>
</feature>